<proteinExistence type="predicted"/>
<dbReference type="RefSeq" id="WP_224000743.1">
    <property type="nucleotide sequence ID" value="NZ_CAJZAF010000005.1"/>
</dbReference>
<protein>
    <submittedName>
        <fullName evidence="1">Uncharacterized protein</fullName>
    </submittedName>
</protein>
<sequence>MSASAVLRRARGTGASLWLNDGQLGVSGPVHAVREVLTASEDCEPEIAAALRLADQAFSANMVPPSGIAFAWDIERLLRAELAALIAEVTMLLGECVPATVVMQAVREPTYTLAANVNFFREVAVNIRSPLAAAAVRQ</sequence>
<evidence type="ECO:0000313" key="2">
    <source>
        <dbReference type="Proteomes" id="UP000701702"/>
    </source>
</evidence>
<organism evidence="1 2">
    <name type="scientific">Cupriavidus pinatubonensis</name>
    <dbReference type="NCBI Taxonomy" id="248026"/>
    <lineage>
        <taxon>Bacteria</taxon>
        <taxon>Pseudomonadati</taxon>
        <taxon>Pseudomonadota</taxon>
        <taxon>Betaproteobacteria</taxon>
        <taxon>Burkholderiales</taxon>
        <taxon>Burkholderiaceae</taxon>
        <taxon>Cupriavidus</taxon>
    </lineage>
</organism>
<name>A0ABM8WL74_9BURK</name>
<reference evidence="1 2" key="1">
    <citation type="submission" date="2021-08" db="EMBL/GenBank/DDBJ databases">
        <authorList>
            <person name="Peeters C."/>
        </authorList>
    </citation>
    <scope>NUCLEOTIDE SEQUENCE [LARGE SCALE GENOMIC DNA]</scope>
    <source>
        <strain evidence="1 2">LMG 23994</strain>
    </source>
</reference>
<evidence type="ECO:0000313" key="1">
    <source>
        <dbReference type="EMBL" id="CAG9168122.1"/>
    </source>
</evidence>
<dbReference type="EMBL" id="CAJZAF010000005">
    <property type="protein sequence ID" value="CAG9168122.1"/>
    <property type="molecule type" value="Genomic_DNA"/>
</dbReference>
<gene>
    <name evidence="1" type="ORF">LMG23994_01313</name>
</gene>
<keyword evidence="2" id="KW-1185">Reference proteome</keyword>
<comment type="caution">
    <text evidence="1">The sequence shown here is derived from an EMBL/GenBank/DDBJ whole genome shotgun (WGS) entry which is preliminary data.</text>
</comment>
<dbReference type="Proteomes" id="UP000701702">
    <property type="component" value="Unassembled WGS sequence"/>
</dbReference>
<accession>A0ABM8WL74</accession>